<sequence>LEQFKISEGNLEKKRAASVEMGIAQMFSNHLCRLVKHKSCDELSISKLTKSYSTKESFKQNKAKKLCSPSNIKNLAAGYYDNEIDENDENKLEMKEIGLKTSIQLALRKYLCSLFTGSLMGNEGEEFETQR</sequence>
<keyword evidence="1" id="KW-1185">Reference proteome</keyword>
<protein>
    <submittedName>
        <fullName evidence="2">Uncharacterized protein</fullName>
    </submittedName>
</protein>
<evidence type="ECO:0000313" key="2">
    <source>
        <dbReference type="WBParaSite" id="scf7180000416183.g134"/>
    </source>
</evidence>
<dbReference type="AlphaFoldDB" id="A0A915NF98"/>
<dbReference type="Proteomes" id="UP000887560">
    <property type="component" value="Unplaced"/>
</dbReference>
<organism evidence="1 2">
    <name type="scientific">Meloidogyne floridensis</name>
    <dbReference type="NCBI Taxonomy" id="298350"/>
    <lineage>
        <taxon>Eukaryota</taxon>
        <taxon>Metazoa</taxon>
        <taxon>Ecdysozoa</taxon>
        <taxon>Nematoda</taxon>
        <taxon>Chromadorea</taxon>
        <taxon>Rhabditida</taxon>
        <taxon>Tylenchina</taxon>
        <taxon>Tylenchomorpha</taxon>
        <taxon>Tylenchoidea</taxon>
        <taxon>Meloidogynidae</taxon>
        <taxon>Meloidogyninae</taxon>
        <taxon>Meloidogyne</taxon>
    </lineage>
</organism>
<dbReference type="WBParaSite" id="scf7180000416183.g134">
    <property type="protein sequence ID" value="scf7180000416183.g134"/>
    <property type="gene ID" value="scf7180000416183.g134"/>
</dbReference>
<name>A0A915NF98_9BILA</name>
<evidence type="ECO:0000313" key="1">
    <source>
        <dbReference type="Proteomes" id="UP000887560"/>
    </source>
</evidence>
<reference evidence="2" key="1">
    <citation type="submission" date="2022-11" db="UniProtKB">
        <authorList>
            <consortium name="WormBaseParasite"/>
        </authorList>
    </citation>
    <scope>IDENTIFICATION</scope>
</reference>
<accession>A0A915NF98</accession>
<proteinExistence type="predicted"/>